<dbReference type="AlphaFoldDB" id="A0AAD9WUT5"/>
<dbReference type="EMBL" id="JANJYI010000007">
    <property type="protein sequence ID" value="KAK2643035.1"/>
    <property type="molecule type" value="Genomic_DNA"/>
</dbReference>
<feature type="compositionally biased region" description="Basic and acidic residues" evidence="1">
    <location>
        <begin position="329"/>
        <end position="342"/>
    </location>
</feature>
<feature type="compositionally biased region" description="Basic residues" evidence="1">
    <location>
        <begin position="216"/>
        <end position="242"/>
    </location>
</feature>
<proteinExistence type="predicted"/>
<dbReference type="PANTHER" id="PTHR48435">
    <property type="entry name" value="POLYPROTEIN"/>
    <property type="match status" value="1"/>
</dbReference>
<evidence type="ECO:0000313" key="2">
    <source>
        <dbReference type="EMBL" id="KAK2643035.1"/>
    </source>
</evidence>
<keyword evidence="3" id="KW-1185">Reference proteome</keyword>
<sequence>MLPPTLAPIPCFMASSYDKDFPHLESSSNPERNLFSKPFIQSSEVLPDGSLKQPSQAEQVLNWHTRNATVQNRVLHSIDKKIDQVSHQVSQHDHQLQHLDSTLRNMYTDLLSRVSRLDVDLHQYINQWYFGPEFDSKEREIRQLKDQLDQITRDRFTSTPYIPRPHPYSPSLIFPTQSSPPLSRSPDHSQFFKSTGDLFRKYPPLSTQPEQPSSSRTKKTSPRKKKTSGPHKHSPPDHRKHAFYAASHQLSSSETSDNLTEPTESSYDSPYSWETYSPDSSNHSSEKVNYSDPDVLPDLFQIYLATRADPQPSTQTVDTSESSDETSEEPAHMVDEPPDQRTRTLATPQKPINGPWFNFDDLAPRQWRKRMSEMSVWLDLQTAKRENDTESILREFVSRFTGSLKDWYQALGEYRQLQVVRCGSVSLAMGIVFREFFGDASQFYKQTRQEFFKMKVCSLDKRDIDYPYMRMSFIYHTLGGINDEALRHVYLNSLPTEFQGELQRIIEFPGKGLRDITLGEIHTYTHIALDKLCATQRVFAKMIKEGRKYDRYCKFPPT</sequence>
<feature type="region of interest" description="Disordered" evidence="1">
    <location>
        <begin position="307"/>
        <end position="350"/>
    </location>
</feature>
<feature type="compositionally biased region" description="Polar residues" evidence="1">
    <location>
        <begin position="248"/>
        <end position="283"/>
    </location>
</feature>
<reference evidence="2" key="1">
    <citation type="journal article" date="2023" name="Plant J.">
        <title>Genome sequences and population genomics provide insights into the demographic history, inbreeding, and mutation load of two 'living fossil' tree species of Dipteronia.</title>
        <authorList>
            <person name="Feng Y."/>
            <person name="Comes H.P."/>
            <person name="Chen J."/>
            <person name="Zhu S."/>
            <person name="Lu R."/>
            <person name="Zhang X."/>
            <person name="Li P."/>
            <person name="Qiu J."/>
            <person name="Olsen K.M."/>
            <person name="Qiu Y."/>
        </authorList>
    </citation>
    <scope>NUCLEOTIDE SEQUENCE</scope>
    <source>
        <strain evidence="2">KIB01</strain>
    </source>
</reference>
<dbReference type="Proteomes" id="UP001280121">
    <property type="component" value="Unassembled WGS sequence"/>
</dbReference>
<feature type="region of interest" description="Disordered" evidence="1">
    <location>
        <begin position="152"/>
        <end position="292"/>
    </location>
</feature>
<evidence type="ECO:0000256" key="1">
    <source>
        <dbReference type="SAM" id="MobiDB-lite"/>
    </source>
</evidence>
<accession>A0AAD9WUT5</accession>
<evidence type="ECO:0000313" key="3">
    <source>
        <dbReference type="Proteomes" id="UP001280121"/>
    </source>
</evidence>
<dbReference type="PANTHER" id="PTHR48435:SF1">
    <property type="entry name" value="POLYPROTEIN"/>
    <property type="match status" value="1"/>
</dbReference>
<organism evidence="2 3">
    <name type="scientific">Dipteronia dyeriana</name>
    <dbReference type="NCBI Taxonomy" id="168575"/>
    <lineage>
        <taxon>Eukaryota</taxon>
        <taxon>Viridiplantae</taxon>
        <taxon>Streptophyta</taxon>
        <taxon>Embryophyta</taxon>
        <taxon>Tracheophyta</taxon>
        <taxon>Spermatophyta</taxon>
        <taxon>Magnoliopsida</taxon>
        <taxon>eudicotyledons</taxon>
        <taxon>Gunneridae</taxon>
        <taxon>Pentapetalae</taxon>
        <taxon>rosids</taxon>
        <taxon>malvids</taxon>
        <taxon>Sapindales</taxon>
        <taxon>Sapindaceae</taxon>
        <taxon>Hippocastanoideae</taxon>
        <taxon>Acereae</taxon>
        <taxon>Dipteronia</taxon>
    </lineage>
</organism>
<gene>
    <name evidence="2" type="ORF">Ddye_024798</name>
</gene>
<protein>
    <submittedName>
        <fullName evidence="2">Uncharacterized protein</fullName>
    </submittedName>
</protein>
<comment type="caution">
    <text evidence="2">The sequence shown here is derived from an EMBL/GenBank/DDBJ whole genome shotgun (WGS) entry which is preliminary data.</text>
</comment>
<name>A0AAD9WUT5_9ROSI</name>
<dbReference type="InterPro" id="IPR053098">
    <property type="entry name" value="Petuviruses_polyprotein"/>
</dbReference>